<dbReference type="GO" id="GO:0006631">
    <property type="term" value="P:fatty acid metabolic process"/>
    <property type="evidence" value="ECO:0007669"/>
    <property type="project" value="InterPro"/>
</dbReference>
<proteinExistence type="inferred from homology"/>
<comment type="subunit">
    <text evidence="3">Homodimer.</text>
</comment>
<feature type="domain" description="3-hydroxyacyl-CoA dehydrogenase NAD binding" evidence="13">
    <location>
        <begin position="45"/>
        <end position="160"/>
    </location>
</feature>
<keyword evidence="6" id="KW-0560">Oxidoreductase</keyword>
<evidence type="ECO:0000256" key="1">
    <source>
        <dbReference type="ARBA" id="ARBA00004496"/>
    </source>
</evidence>
<evidence type="ECO:0000313" key="15">
    <source>
        <dbReference type="Proteomes" id="UP000002748"/>
    </source>
</evidence>
<dbReference type="Pfam" id="PF00725">
    <property type="entry name" value="3HCDH"/>
    <property type="match status" value="1"/>
</dbReference>
<evidence type="ECO:0000256" key="2">
    <source>
        <dbReference type="ARBA" id="ARBA00009463"/>
    </source>
</evidence>
<dbReference type="InterPro" id="IPR013328">
    <property type="entry name" value="6PGD_dom2"/>
</dbReference>
<dbReference type="VEuPathDB" id="FungiDB:A1Q1_08080"/>
<evidence type="ECO:0000256" key="4">
    <source>
        <dbReference type="ARBA" id="ARBA00022490"/>
    </source>
</evidence>
<dbReference type="PANTHER" id="PTHR48075:SF1">
    <property type="entry name" value="LAMBDA-CRYSTALLIN HOMOLOG"/>
    <property type="match status" value="1"/>
</dbReference>
<feature type="binding site" evidence="11">
    <location>
        <begin position="11"/>
        <end position="16"/>
    </location>
    <ligand>
        <name>NAD(+)</name>
        <dbReference type="ChEBI" id="CHEBI:57540"/>
    </ligand>
</feature>
<dbReference type="PIRSF" id="PIRSF000105">
    <property type="entry name" value="HCDH"/>
    <property type="match status" value="1"/>
</dbReference>
<evidence type="ECO:0000256" key="9">
    <source>
        <dbReference type="ARBA" id="ARBA00042709"/>
    </source>
</evidence>
<gene>
    <name evidence="14" type="ORF">A1Q1_08080</name>
</gene>
<dbReference type="EC" id="1.1.1.45" evidence="8"/>
<dbReference type="GeneID" id="25991592"/>
<evidence type="ECO:0000259" key="13">
    <source>
        <dbReference type="Pfam" id="PF02737"/>
    </source>
</evidence>
<dbReference type="Proteomes" id="UP000002748">
    <property type="component" value="Unassembled WGS sequence"/>
</dbReference>
<feature type="site" description="Important for catalytic activity" evidence="10">
    <location>
        <position position="116"/>
    </location>
</feature>
<comment type="caution">
    <text evidence="14">The sequence shown here is derived from an EMBL/GenBank/DDBJ whole genome shotgun (WGS) entry which is preliminary data.</text>
</comment>
<feature type="binding site" evidence="11">
    <location>
        <position position="69"/>
    </location>
    <ligand>
        <name>NAD(+)</name>
        <dbReference type="ChEBI" id="CHEBI:57540"/>
    </ligand>
</feature>
<dbReference type="RefSeq" id="XP_014184326.1">
    <property type="nucleotide sequence ID" value="XM_014328851.1"/>
</dbReference>
<dbReference type="EMBL" id="ALBS01000008">
    <property type="protein sequence ID" value="EJT53163.1"/>
    <property type="molecule type" value="Genomic_DNA"/>
</dbReference>
<evidence type="ECO:0000256" key="3">
    <source>
        <dbReference type="ARBA" id="ARBA00011738"/>
    </source>
</evidence>
<evidence type="ECO:0000256" key="5">
    <source>
        <dbReference type="ARBA" id="ARBA00022553"/>
    </source>
</evidence>
<dbReference type="OrthoDB" id="2021159at2759"/>
<dbReference type="InterPro" id="IPR006180">
    <property type="entry name" value="3-OHacyl-CoA_DH_CS"/>
</dbReference>
<dbReference type="SUPFAM" id="SSF51735">
    <property type="entry name" value="NAD(P)-binding Rossmann-fold domains"/>
    <property type="match status" value="1"/>
</dbReference>
<evidence type="ECO:0000259" key="12">
    <source>
        <dbReference type="Pfam" id="PF00725"/>
    </source>
</evidence>
<feature type="binding site" evidence="11">
    <location>
        <position position="119"/>
    </location>
    <ligand>
        <name>NAD(+)</name>
        <dbReference type="ChEBI" id="CHEBI:57540"/>
    </ligand>
</feature>
<feature type="domain" description="3-hydroxyacyl-CoA dehydrogenase C-terminal" evidence="12">
    <location>
        <begin position="163"/>
        <end position="260"/>
    </location>
</feature>
<dbReference type="GO" id="GO:0070403">
    <property type="term" value="F:NAD+ binding"/>
    <property type="evidence" value="ECO:0007669"/>
    <property type="project" value="InterPro"/>
</dbReference>
<comment type="subcellular location">
    <subcellularLocation>
        <location evidence="1">Cytoplasm</location>
    </subcellularLocation>
</comment>
<dbReference type="Gene3D" id="1.10.1040.10">
    <property type="entry name" value="N-(1-d-carboxylethyl)-l-norvaline Dehydrogenase, domain 2"/>
    <property type="match status" value="1"/>
</dbReference>
<protein>
    <recommendedName>
        <fullName evidence="9">L-gulonate 3-dehydrogenase</fullName>
        <ecNumber evidence="8">1.1.1.45</ecNumber>
    </recommendedName>
    <alternativeName>
        <fullName evidence="9">L-gulonate 3-dehydrogenase</fullName>
    </alternativeName>
</protein>
<dbReference type="GO" id="GO:0016616">
    <property type="term" value="F:oxidoreductase activity, acting on the CH-OH group of donors, NAD or NADP as acceptor"/>
    <property type="evidence" value="ECO:0007669"/>
    <property type="project" value="InterPro"/>
</dbReference>
<feature type="binding site" evidence="11">
    <location>
        <position position="95"/>
    </location>
    <ligand>
        <name>NAD(+)</name>
        <dbReference type="ChEBI" id="CHEBI:57540"/>
    </ligand>
</feature>
<feature type="binding site" evidence="11">
    <location>
        <position position="253"/>
    </location>
    <ligand>
        <name>NAD(+)</name>
        <dbReference type="ChEBI" id="CHEBI:57540"/>
    </ligand>
</feature>
<dbReference type="InterPro" id="IPR006176">
    <property type="entry name" value="3-OHacyl-CoA_DH_NAD-bd"/>
</dbReference>
<dbReference type="PROSITE" id="PS00067">
    <property type="entry name" value="3HCDH"/>
    <property type="match status" value="1"/>
</dbReference>
<feature type="binding site" evidence="11">
    <location>
        <position position="74"/>
    </location>
    <ligand>
        <name>NAD(+)</name>
        <dbReference type="ChEBI" id="CHEBI:57540"/>
    </ligand>
</feature>
<name>J8QHQ0_TRIAS</name>
<dbReference type="Pfam" id="PF02737">
    <property type="entry name" value="3HCDH_N"/>
    <property type="match status" value="1"/>
</dbReference>
<dbReference type="Gene3D" id="3.40.50.720">
    <property type="entry name" value="NAD(P)-binding Rossmann-like Domain"/>
    <property type="match status" value="2"/>
</dbReference>
<evidence type="ECO:0000256" key="6">
    <source>
        <dbReference type="ARBA" id="ARBA00023002"/>
    </source>
</evidence>
<dbReference type="PANTHER" id="PTHR48075">
    <property type="entry name" value="3-HYDROXYACYL-COA DEHYDROGENASE FAMILY PROTEIN"/>
    <property type="match status" value="1"/>
</dbReference>
<dbReference type="InterPro" id="IPR036291">
    <property type="entry name" value="NAD(P)-bd_dom_sf"/>
</dbReference>
<dbReference type="SUPFAM" id="SSF48179">
    <property type="entry name" value="6-phosphogluconate dehydrogenase C-terminal domain-like"/>
    <property type="match status" value="1"/>
</dbReference>
<evidence type="ECO:0000256" key="11">
    <source>
        <dbReference type="PIRSR" id="PIRSR000105-2"/>
    </source>
</evidence>
<evidence type="ECO:0000256" key="8">
    <source>
        <dbReference type="ARBA" id="ARBA00038962"/>
    </source>
</evidence>
<feature type="binding site" evidence="11">
    <location>
        <position position="34"/>
    </location>
    <ligand>
        <name>NAD(+)</name>
        <dbReference type="ChEBI" id="CHEBI:57540"/>
    </ligand>
</feature>
<organism evidence="14 15">
    <name type="scientific">Trichosporon asahii var. asahii (strain ATCC 90039 / CBS 2479 / JCM 2466 / KCTC 7840 / NBRC 103889/ NCYC 2677 / UAMH 7654)</name>
    <name type="common">Yeast</name>
    <dbReference type="NCBI Taxonomy" id="1186058"/>
    <lineage>
        <taxon>Eukaryota</taxon>
        <taxon>Fungi</taxon>
        <taxon>Dikarya</taxon>
        <taxon>Basidiomycota</taxon>
        <taxon>Agaricomycotina</taxon>
        <taxon>Tremellomycetes</taxon>
        <taxon>Trichosporonales</taxon>
        <taxon>Trichosporonaceae</taxon>
        <taxon>Trichosporon</taxon>
    </lineage>
</organism>
<dbReference type="InterPro" id="IPR008927">
    <property type="entry name" value="6-PGluconate_DH-like_C_sf"/>
</dbReference>
<accession>J8QHQ0</accession>
<evidence type="ECO:0000256" key="7">
    <source>
        <dbReference type="ARBA" id="ARBA00023027"/>
    </source>
</evidence>
<dbReference type="AlphaFoldDB" id="J8QHQ0"/>
<dbReference type="KEGG" id="tasa:A1Q1_08080"/>
<comment type="similarity">
    <text evidence="2">Belongs to the 3-hydroxyacyl-CoA dehydrogenase family.</text>
</comment>
<dbReference type="InterPro" id="IPR006108">
    <property type="entry name" value="3HC_DH_C"/>
</dbReference>
<reference evidence="14 15" key="1">
    <citation type="journal article" date="2012" name="Eukaryot. Cell">
        <title>Draft genome sequence of CBS 2479, the standard type strain of Trichosporon asahii.</title>
        <authorList>
            <person name="Yang R.Y."/>
            <person name="Li H.T."/>
            <person name="Zhu H."/>
            <person name="Zhou G.P."/>
            <person name="Wang M."/>
            <person name="Wang L."/>
        </authorList>
    </citation>
    <scope>NUCLEOTIDE SEQUENCE [LARGE SCALE GENOMIC DNA]</scope>
    <source>
        <strain evidence="15">ATCC 90039 / CBS 2479 / JCM 2466 / KCTC 7840 / NCYC 2677 / UAMH 7654</strain>
    </source>
</reference>
<keyword evidence="4" id="KW-0963">Cytoplasm</keyword>
<keyword evidence="7 11" id="KW-0520">NAD</keyword>
<keyword evidence="5" id="KW-0597">Phosphoprotein</keyword>
<evidence type="ECO:0000313" key="14">
    <source>
        <dbReference type="EMBL" id="EJT53163.1"/>
    </source>
</evidence>
<sequence length="284" mass="30427">MTGQLKVVVLGAGQMGSGIATLLADAGHEVTSWDAVPAALERLPSNIKTTLELEDAVRGADLIMEAIAEDMDIKHGVYKRISAVNENGILASNTSSLSASALAEAVSNPGRFAIAHFFNPPRLVPLVEIVPASSTREDVLQTLKDVLAHAGKLPVVLMKEAPGFVANRLQAALLREAFSLVEDGVVSPEDLDLVVRASIGPRWAAGGPMTITDLGGLDIWKAVTTQLYPVLSNTDTPPRTITDRVDKGELGAKTGTGIYQHKPEEDQRVKDRIEEHFKLEFPNL</sequence>
<dbReference type="InterPro" id="IPR022694">
    <property type="entry name" value="3-OHacyl-CoA_DH"/>
</dbReference>
<evidence type="ECO:0000256" key="10">
    <source>
        <dbReference type="PIRSR" id="PIRSR000105-1"/>
    </source>
</evidence>
<dbReference type="HOGENOM" id="CLU_009834_2_0_1"/>